<keyword evidence="1" id="KW-0472">Membrane</keyword>
<proteinExistence type="predicted"/>
<dbReference type="RefSeq" id="WP_176067598.1">
    <property type="nucleotide sequence ID" value="NZ_JABWMJ010000003.1"/>
</dbReference>
<evidence type="ECO:0000313" key="3">
    <source>
        <dbReference type="Proteomes" id="UP000529637"/>
    </source>
</evidence>
<evidence type="ECO:0000313" key="2">
    <source>
        <dbReference type="EMBL" id="NUZ05539.1"/>
    </source>
</evidence>
<name>A0A7Y6TVX2_9BURK</name>
<sequence>MTLFGIELRKPSFNEVTAATVLGVGLWIAVLGFSRASGHPLDISEAGALLLLAMWGSLGARVGVRLDKGGRHLAVSIAVSALLLGVYQAAWALTV</sequence>
<gene>
    <name evidence="2" type="ORF">HQN59_07160</name>
</gene>
<accession>A0A7Y6TVX2</accession>
<feature type="transmembrane region" description="Helical" evidence="1">
    <location>
        <begin position="73"/>
        <end position="93"/>
    </location>
</feature>
<feature type="transmembrane region" description="Helical" evidence="1">
    <location>
        <begin position="12"/>
        <end position="34"/>
    </location>
</feature>
<dbReference type="AlphaFoldDB" id="A0A7Y6TVX2"/>
<reference evidence="2 3" key="1">
    <citation type="submission" date="2020-06" db="EMBL/GenBank/DDBJ databases">
        <title>Schlegella sp. ID0723 isolated from air conditioner.</title>
        <authorList>
            <person name="Kim D.Y."/>
            <person name="Kim D.-U."/>
        </authorList>
    </citation>
    <scope>NUCLEOTIDE SEQUENCE [LARGE SCALE GENOMIC DNA]</scope>
    <source>
        <strain evidence="2 3">ID0723</strain>
    </source>
</reference>
<dbReference type="Proteomes" id="UP000529637">
    <property type="component" value="Unassembled WGS sequence"/>
</dbReference>
<protein>
    <submittedName>
        <fullName evidence="2">Uncharacterized protein</fullName>
    </submittedName>
</protein>
<comment type="caution">
    <text evidence="2">The sequence shown here is derived from an EMBL/GenBank/DDBJ whole genome shotgun (WGS) entry which is preliminary data.</text>
</comment>
<keyword evidence="1" id="KW-0812">Transmembrane</keyword>
<evidence type="ECO:0000256" key="1">
    <source>
        <dbReference type="SAM" id="Phobius"/>
    </source>
</evidence>
<dbReference type="EMBL" id="JABWMJ010000003">
    <property type="protein sequence ID" value="NUZ05539.1"/>
    <property type="molecule type" value="Genomic_DNA"/>
</dbReference>
<feature type="transmembrane region" description="Helical" evidence="1">
    <location>
        <begin position="46"/>
        <end position="64"/>
    </location>
</feature>
<organism evidence="2 3">
    <name type="scientific">Piscinibacter koreensis</name>
    <dbReference type="NCBI Taxonomy" id="2742824"/>
    <lineage>
        <taxon>Bacteria</taxon>
        <taxon>Pseudomonadati</taxon>
        <taxon>Pseudomonadota</taxon>
        <taxon>Betaproteobacteria</taxon>
        <taxon>Burkholderiales</taxon>
        <taxon>Sphaerotilaceae</taxon>
        <taxon>Piscinibacter</taxon>
    </lineage>
</organism>
<keyword evidence="3" id="KW-1185">Reference proteome</keyword>
<keyword evidence="1" id="KW-1133">Transmembrane helix</keyword>